<evidence type="ECO:0000313" key="2">
    <source>
        <dbReference type="EMBL" id="APC00515.1"/>
    </source>
</evidence>
<proteinExistence type="predicted"/>
<dbReference type="AlphaFoldDB" id="A0AAC9IRH9"/>
<evidence type="ECO:0000259" key="1">
    <source>
        <dbReference type="Pfam" id="PF00535"/>
    </source>
</evidence>
<feature type="domain" description="Glycosyltransferase 2-like" evidence="1">
    <location>
        <begin position="3"/>
        <end position="111"/>
    </location>
</feature>
<dbReference type="Pfam" id="PF00535">
    <property type="entry name" value="Glycos_transf_2"/>
    <property type="match status" value="1"/>
</dbReference>
<dbReference type="PANTHER" id="PTHR43685">
    <property type="entry name" value="GLYCOSYLTRANSFERASE"/>
    <property type="match status" value="1"/>
</dbReference>
<dbReference type="InterPro" id="IPR050834">
    <property type="entry name" value="Glycosyltransf_2"/>
</dbReference>
<reference evidence="2" key="1">
    <citation type="journal article" date="2017" name="Appl. Environ. Microbiol.">
        <title>Microdiversification of a pelagic Polynucleobacter species is mainly driven by acquisition of genomic islands from a partially interspecific gene pool.</title>
        <authorList>
            <person name="Hoetzinger M."/>
            <person name="Hahn M.W."/>
            <person name="Jezberova J."/>
            <person name="Schmidt J."/>
            <person name="Koll U."/>
        </authorList>
    </citation>
    <scope>NUCLEOTIDE SEQUENCE</scope>
    <source>
        <strain evidence="2">MWH-RechtKol4</strain>
    </source>
</reference>
<dbReference type="EMBL" id="CP015017">
    <property type="protein sequence ID" value="APC00515.1"/>
    <property type="molecule type" value="Genomic_DNA"/>
</dbReference>
<evidence type="ECO:0000313" key="3">
    <source>
        <dbReference type="Proteomes" id="UP000182060"/>
    </source>
</evidence>
<dbReference type="SUPFAM" id="SSF53448">
    <property type="entry name" value="Nucleotide-diphospho-sugar transferases"/>
    <property type="match status" value="1"/>
</dbReference>
<protein>
    <recommendedName>
        <fullName evidence="1">Glycosyltransferase 2-like domain-containing protein</fullName>
    </recommendedName>
</protein>
<dbReference type="Gene3D" id="3.90.550.10">
    <property type="entry name" value="Spore Coat Polysaccharide Biosynthesis Protein SpsA, Chain A"/>
    <property type="match status" value="1"/>
</dbReference>
<organism evidence="2 3">
    <name type="scientific">Polynucleobacter asymbioticus</name>
    <dbReference type="NCBI Taxonomy" id="576611"/>
    <lineage>
        <taxon>Bacteria</taxon>
        <taxon>Pseudomonadati</taxon>
        <taxon>Pseudomonadota</taxon>
        <taxon>Betaproteobacteria</taxon>
        <taxon>Burkholderiales</taxon>
        <taxon>Burkholderiaceae</taxon>
        <taxon>Polynucleobacter</taxon>
    </lineage>
</organism>
<dbReference type="RefSeq" id="WP_071538744.1">
    <property type="nucleotide sequence ID" value="NZ_CP015016.1"/>
</dbReference>
<name>A0AAC9IRH9_9BURK</name>
<dbReference type="Proteomes" id="UP000182060">
    <property type="component" value="Chromosome"/>
</dbReference>
<dbReference type="InterPro" id="IPR001173">
    <property type="entry name" value="Glyco_trans_2-like"/>
</dbReference>
<accession>A0AAC9IRH9</accession>
<dbReference type="PANTHER" id="PTHR43685:SF3">
    <property type="entry name" value="SLR2126 PROTEIN"/>
    <property type="match status" value="1"/>
</dbReference>
<dbReference type="InterPro" id="IPR029044">
    <property type="entry name" value="Nucleotide-diphossugar_trans"/>
</dbReference>
<gene>
    <name evidence="2" type="ORF">AOC25_02190</name>
</gene>
<dbReference type="CDD" id="cd00761">
    <property type="entry name" value="Glyco_tranf_GTA_type"/>
    <property type="match status" value="1"/>
</dbReference>
<sequence>MISIIIRSKDEADRLRLCIASLIGQLEGHELIVVNDGSTDHTDSVINEAMAWAKISVIKHKSPLGRSAASNAGVSIAKGDLLLFLDGDVLAAPNLLELHRQFHEKSPNTFARGENRHLRCTRTLLNPELGTPFPNLGEYVKSRSPLEMENLKITLNQIHHDFGSIESRSGLSIYLGIQPQILFNLEVSAIVNSPNCSVLWAAASGHNSSVTRERFIAVHGFDNGIDINEQRELALKLSNKGIKMGYVNGAKTYHMIHQSTWRNPLVMPAWEARFLSLHPQKAVALLNIFWGTLADAKKLPPEFRIQNLLELEAASINQRRLNYDEARNLLGLESLGVNFWLSGIR</sequence>